<keyword evidence="5" id="KW-1185">Reference proteome</keyword>
<dbReference type="InterPro" id="IPR055301">
    <property type="entry name" value="Lea14-like_2"/>
</dbReference>
<feature type="transmembrane region" description="Helical" evidence="1">
    <location>
        <begin position="21"/>
        <end position="44"/>
    </location>
</feature>
<name>A0A218XJZ3_PUNGR</name>
<dbReference type="OrthoDB" id="1894389at2759"/>
<keyword evidence="1" id="KW-0812">Transmembrane</keyword>
<dbReference type="Pfam" id="PF03168">
    <property type="entry name" value="LEA_2"/>
    <property type="match status" value="1"/>
</dbReference>
<dbReference type="Gene3D" id="2.60.40.1820">
    <property type="match status" value="1"/>
</dbReference>
<reference evidence="4" key="1">
    <citation type="journal article" date="2017" name="Plant J.">
        <title>The pomegranate (Punica granatum L.) genome and the genomics of punicalagin biosynthesis.</title>
        <authorList>
            <person name="Qin G."/>
            <person name="Xu C."/>
            <person name="Ming R."/>
            <person name="Tang H."/>
            <person name="Guyot R."/>
            <person name="Kramer E.M."/>
            <person name="Hu Y."/>
            <person name="Yi X."/>
            <person name="Qi Y."/>
            <person name="Xu X."/>
            <person name="Gao Z."/>
            <person name="Pan H."/>
            <person name="Jian J."/>
            <person name="Tian Y."/>
            <person name="Yue Z."/>
            <person name="Xu Y."/>
        </authorList>
    </citation>
    <scope>NUCLEOTIDE SEQUENCE [LARGE SCALE GENOMIC DNA]</scope>
    <source>
        <strain evidence="4">cv. Dabenzi</strain>
    </source>
</reference>
<feature type="domain" description="Late embryogenesis abundant protein LEA-2 subgroup" evidence="2">
    <location>
        <begin position="80"/>
        <end position="179"/>
    </location>
</feature>
<accession>A0A218XJZ3</accession>
<organism evidence="3 4">
    <name type="scientific">Punica granatum</name>
    <name type="common">Pomegranate</name>
    <dbReference type="NCBI Taxonomy" id="22663"/>
    <lineage>
        <taxon>Eukaryota</taxon>
        <taxon>Viridiplantae</taxon>
        <taxon>Streptophyta</taxon>
        <taxon>Embryophyta</taxon>
        <taxon>Tracheophyta</taxon>
        <taxon>Spermatophyta</taxon>
        <taxon>Magnoliopsida</taxon>
        <taxon>eudicotyledons</taxon>
        <taxon>Gunneridae</taxon>
        <taxon>Pentapetalae</taxon>
        <taxon>rosids</taxon>
        <taxon>malvids</taxon>
        <taxon>Myrtales</taxon>
        <taxon>Lythraceae</taxon>
        <taxon>Punica</taxon>
    </lineage>
</organism>
<gene>
    <name evidence="6" type="primary">LOC116203116</name>
    <name evidence="3" type="ORF">CDL15_Pgr028064</name>
</gene>
<dbReference type="Proteomes" id="UP000515151">
    <property type="component" value="Chromosome 4"/>
</dbReference>
<dbReference type="GeneID" id="116203116"/>
<evidence type="ECO:0000256" key="1">
    <source>
        <dbReference type="SAM" id="Phobius"/>
    </source>
</evidence>
<reference evidence="3" key="2">
    <citation type="submission" date="2017-06" db="EMBL/GenBank/DDBJ databases">
        <title>The pomegranate genome and the genomics of punicalagin biosynthesis.</title>
        <authorList>
            <person name="Xu C."/>
        </authorList>
    </citation>
    <scope>NUCLEOTIDE SEQUENCE [LARGE SCALE GENOMIC DNA]</scope>
    <source>
        <tissue evidence="3">Fresh leaf</tissue>
    </source>
</reference>
<evidence type="ECO:0000313" key="5">
    <source>
        <dbReference type="Proteomes" id="UP000515151"/>
    </source>
</evidence>
<dbReference type="RefSeq" id="XP_031390641.1">
    <property type="nucleotide sequence ID" value="XM_031534781.1"/>
</dbReference>
<reference evidence="5" key="3">
    <citation type="journal article" date="2020" name="Plant Biotechnol. J.">
        <title>The pomegranate (Punica granatum L.) draft genome dissects genetic divergence between soft- and hard-seeded cultivars.</title>
        <authorList>
            <person name="Luo X."/>
            <person name="Li H."/>
            <person name="Wu Z."/>
            <person name="Yao W."/>
            <person name="Zhao P."/>
            <person name="Cao D."/>
            <person name="Yu H."/>
            <person name="Li K."/>
            <person name="Poudel K."/>
            <person name="Zhao D."/>
            <person name="Zhang F."/>
            <person name="Xia X."/>
            <person name="Chen L."/>
            <person name="Wang Q."/>
            <person name="Jing D."/>
            <person name="Cao S."/>
        </authorList>
    </citation>
    <scope>NUCLEOTIDE SEQUENCE [LARGE SCALE GENOMIC DNA]</scope>
</reference>
<evidence type="ECO:0000313" key="6">
    <source>
        <dbReference type="RefSeq" id="XP_031390641.1"/>
    </source>
</evidence>
<evidence type="ECO:0000313" key="4">
    <source>
        <dbReference type="Proteomes" id="UP000197138"/>
    </source>
</evidence>
<protein>
    <submittedName>
        <fullName evidence="6">Uncharacterized protein LOC116203116</fullName>
    </submittedName>
</protein>
<reference evidence="6" key="4">
    <citation type="submission" date="2025-04" db="UniProtKB">
        <authorList>
            <consortium name="RefSeq"/>
        </authorList>
    </citation>
    <scope>IDENTIFICATION</scope>
    <source>
        <tissue evidence="6">Leaf</tissue>
    </source>
</reference>
<dbReference type="PANTHER" id="PTHR31852">
    <property type="entry name" value="LATE EMBRYOGENESIS ABUNDANT (LEA) HYDROXYPROLINE-RICH GLYCOPROTEIN FAMILY"/>
    <property type="match status" value="1"/>
</dbReference>
<dbReference type="EMBL" id="MTKT01001287">
    <property type="protein sequence ID" value="OWM85277.1"/>
    <property type="molecule type" value="Genomic_DNA"/>
</dbReference>
<dbReference type="AlphaFoldDB" id="A0A218XJZ3"/>
<sequence>MAKDMESFQSQEEKRQKRMKLAAYIGAFAVFQVIVILVFALVVMKVKTPKFRIGNGIEIQSLTAGTQSSPSFDMSFFAPIRIKNTNFGPYKYDAATVNFTYGGMQVGQVAIPKSKANFKSTKKVDVIVSVNSDALTSTSGLRSELNSGVLTLNSQGRMNGKVELMLIFKKKKSTNMNCTMAINVSTKAVQSLSCK</sequence>
<keyword evidence="1" id="KW-1133">Transmembrane helix</keyword>
<dbReference type="Proteomes" id="UP000197138">
    <property type="component" value="Unassembled WGS sequence"/>
</dbReference>
<evidence type="ECO:0000313" key="3">
    <source>
        <dbReference type="EMBL" id="OWM85277.1"/>
    </source>
</evidence>
<evidence type="ECO:0000259" key="2">
    <source>
        <dbReference type="Pfam" id="PF03168"/>
    </source>
</evidence>
<proteinExistence type="predicted"/>
<keyword evidence="1" id="KW-0472">Membrane</keyword>
<dbReference type="InterPro" id="IPR004864">
    <property type="entry name" value="LEA_2"/>
</dbReference>